<proteinExistence type="predicted"/>
<comment type="caution">
    <text evidence="9">The sequence shown here is derived from an EMBL/GenBank/DDBJ whole genome shotgun (WGS) entry which is preliminary data.</text>
</comment>
<keyword evidence="1" id="KW-0813">Transport</keyword>
<dbReference type="AlphaFoldDB" id="A0A3C1KFK2"/>
<feature type="non-terminal residue" evidence="9">
    <location>
        <position position="171"/>
    </location>
</feature>
<evidence type="ECO:0000256" key="4">
    <source>
        <dbReference type="ARBA" id="ARBA00022741"/>
    </source>
</evidence>
<dbReference type="SUPFAM" id="SSF52540">
    <property type="entry name" value="P-loop containing nucleoside triphosphate hydrolases"/>
    <property type="match status" value="1"/>
</dbReference>
<evidence type="ECO:0000256" key="5">
    <source>
        <dbReference type="ARBA" id="ARBA00022840"/>
    </source>
</evidence>
<keyword evidence="3" id="KW-0762">Sugar transport</keyword>
<dbReference type="GO" id="GO:0005524">
    <property type="term" value="F:ATP binding"/>
    <property type="evidence" value="ECO:0007669"/>
    <property type="project" value="UniProtKB-KW"/>
</dbReference>
<keyword evidence="7" id="KW-0472">Membrane</keyword>
<evidence type="ECO:0000256" key="1">
    <source>
        <dbReference type="ARBA" id="ARBA00022448"/>
    </source>
</evidence>
<evidence type="ECO:0000256" key="6">
    <source>
        <dbReference type="ARBA" id="ARBA00022967"/>
    </source>
</evidence>
<dbReference type="PANTHER" id="PTHR43790">
    <property type="entry name" value="CARBOHYDRATE TRANSPORT ATP-BINDING PROTEIN MG119-RELATED"/>
    <property type="match status" value="1"/>
</dbReference>
<evidence type="ECO:0000313" key="10">
    <source>
        <dbReference type="Proteomes" id="UP000257479"/>
    </source>
</evidence>
<dbReference type="PANTHER" id="PTHR43790:SF3">
    <property type="entry name" value="D-ALLOSE IMPORT ATP-BINDING PROTEIN ALSA-RELATED"/>
    <property type="match status" value="1"/>
</dbReference>
<dbReference type="GO" id="GO:0016887">
    <property type="term" value="F:ATP hydrolysis activity"/>
    <property type="evidence" value="ECO:0007669"/>
    <property type="project" value="InterPro"/>
</dbReference>
<feature type="domain" description="AAA+ ATPase" evidence="8">
    <location>
        <begin position="31"/>
        <end position="137"/>
    </location>
</feature>
<dbReference type="InterPro" id="IPR003593">
    <property type="entry name" value="AAA+_ATPase"/>
</dbReference>
<gene>
    <name evidence="9" type="ORF">DCP95_12795</name>
</gene>
<dbReference type="Proteomes" id="UP000257479">
    <property type="component" value="Unassembled WGS sequence"/>
</dbReference>
<dbReference type="InterPro" id="IPR050107">
    <property type="entry name" value="ABC_carbohydrate_import_ATPase"/>
</dbReference>
<evidence type="ECO:0000256" key="2">
    <source>
        <dbReference type="ARBA" id="ARBA00022475"/>
    </source>
</evidence>
<name>A0A3C1KFK2_9MICO</name>
<sequence length="171" mass="18428">MTDSPVLELRDVQKSFGSVVALRSGTISVDGGSIHALVGENGAGKSTLVKIVAGLYQRDAGVFRLRGEAVDFSSTAQSKAAGVAVIYQEPTLFPDLSVTENIFMGRQPTSRFGRIDRRAMRHEVERLFTRLGVLIDPDRPAEGLSIADQQVIEIAKAVSLDASLLIMDEPT</sequence>
<evidence type="ECO:0000313" key="9">
    <source>
        <dbReference type="EMBL" id="HAN25422.1"/>
    </source>
</evidence>
<evidence type="ECO:0000256" key="3">
    <source>
        <dbReference type="ARBA" id="ARBA00022597"/>
    </source>
</evidence>
<keyword evidence="4" id="KW-0547">Nucleotide-binding</keyword>
<keyword evidence="5 9" id="KW-0067">ATP-binding</keyword>
<keyword evidence="2" id="KW-1003">Cell membrane</keyword>
<protein>
    <submittedName>
        <fullName evidence="9">D-xylose ABC transporter ATP-binding protein</fullName>
    </submittedName>
</protein>
<evidence type="ECO:0000259" key="8">
    <source>
        <dbReference type="SMART" id="SM00382"/>
    </source>
</evidence>
<dbReference type="InterPro" id="IPR027417">
    <property type="entry name" value="P-loop_NTPase"/>
</dbReference>
<dbReference type="Gene3D" id="3.40.50.300">
    <property type="entry name" value="P-loop containing nucleotide triphosphate hydrolases"/>
    <property type="match status" value="1"/>
</dbReference>
<reference evidence="9 10" key="1">
    <citation type="journal article" date="2018" name="Nat. Biotechnol.">
        <title>A standardized bacterial taxonomy based on genome phylogeny substantially revises the tree of life.</title>
        <authorList>
            <person name="Parks D.H."/>
            <person name="Chuvochina M."/>
            <person name="Waite D.W."/>
            <person name="Rinke C."/>
            <person name="Skarshewski A."/>
            <person name="Chaumeil P.A."/>
            <person name="Hugenholtz P."/>
        </authorList>
    </citation>
    <scope>NUCLEOTIDE SEQUENCE [LARGE SCALE GENOMIC DNA]</scope>
    <source>
        <strain evidence="9">UBA9152</strain>
    </source>
</reference>
<dbReference type="InterPro" id="IPR003439">
    <property type="entry name" value="ABC_transporter-like_ATP-bd"/>
</dbReference>
<dbReference type="Pfam" id="PF00005">
    <property type="entry name" value="ABC_tran"/>
    <property type="match status" value="1"/>
</dbReference>
<organism evidence="9 10">
    <name type="scientific">Microbacterium ginsengisoli</name>
    <dbReference type="NCBI Taxonomy" id="400772"/>
    <lineage>
        <taxon>Bacteria</taxon>
        <taxon>Bacillati</taxon>
        <taxon>Actinomycetota</taxon>
        <taxon>Actinomycetes</taxon>
        <taxon>Micrococcales</taxon>
        <taxon>Microbacteriaceae</taxon>
        <taxon>Microbacterium</taxon>
    </lineage>
</organism>
<accession>A0A3C1KFK2</accession>
<keyword evidence="6" id="KW-1278">Translocase</keyword>
<dbReference type="SMART" id="SM00382">
    <property type="entry name" value="AAA"/>
    <property type="match status" value="1"/>
</dbReference>
<dbReference type="EMBL" id="DMNG01000222">
    <property type="protein sequence ID" value="HAN25422.1"/>
    <property type="molecule type" value="Genomic_DNA"/>
</dbReference>
<evidence type="ECO:0000256" key="7">
    <source>
        <dbReference type="ARBA" id="ARBA00023136"/>
    </source>
</evidence>